<protein>
    <submittedName>
        <fullName evidence="2">DUF422 domain-containing protein</fullName>
    </submittedName>
</protein>
<feature type="transmembrane region" description="Helical" evidence="1">
    <location>
        <begin position="143"/>
        <end position="164"/>
    </location>
</feature>
<feature type="transmembrane region" description="Helical" evidence="1">
    <location>
        <begin position="211"/>
        <end position="236"/>
    </location>
</feature>
<keyword evidence="1" id="KW-0812">Transmembrane</keyword>
<feature type="transmembrane region" description="Helical" evidence="1">
    <location>
        <begin position="6"/>
        <end position="23"/>
    </location>
</feature>
<feature type="transmembrane region" description="Helical" evidence="1">
    <location>
        <begin position="274"/>
        <end position="296"/>
    </location>
</feature>
<sequence>MVWIHGFEIMCYIITAMLIFDIARKRDREEGGLFLSAALAGFALELLAVRLTDIYHYSHAFYIVIGPAPYQFPFFGGLMWGGVAVCARRIAKKFPFGPFMTALFAGWLVVSMDLLLDVAAIRLDGGFWIWDGRPIDLAVTHHLFMSVVWVNFLGYMFETPALVYMTELRRKRAPSSTGKEIFISLLIGATAVAVVGILSAIALFLDGLTDEWFSCVAFLILWCGVFFKLIMTLATRRKELSFRGKKDWVLFVFWAAMYVYCLAGLWSLGVIRAAAAYGAFGLFLGLMTLALCLLHIENDSGQ</sequence>
<organism evidence="2 3">
    <name type="scientific">Aedoeadaptatus acetigenes</name>
    <dbReference type="NCBI Taxonomy" id="2981723"/>
    <lineage>
        <taxon>Bacteria</taxon>
        <taxon>Bacillati</taxon>
        <taxon>Bacillota</taxon>
        <taxon>Tissierellia</taxon>
        <taxon>Tissierellales</taxon>
        <taxon>Peptoniphilaceae</taxon>
        <taxon>Aedoeadaptatus</taxon>
    </lineage>
</organism>
<keyword evidence="1" id="KW-0472">Membrane</keyword>
<feature type="transmembrane region" description="Helical" evidence="1">
    <location>
        <begin position="185"/>
        <end position="205"/>
    </location>
</feature>
<comment type="caution">
    <text evidence="2">The sequence shown here is derived from an EMBL/GenBank/DDBJ whole genome shotgun (WGS) entry which is preliminary data.</text>
</comment>
<dbReference type="RefSeq" id="WP_349054291.1">
    <property type="nucleotide sequence ID" value="NZ_JBBNPS010000019.1"/>
</dbReference>
<feature type="transmembrane region" description="Helical" evidence="1">
    <location>
        <begin position="103"/>
        <end position="123"/>
    </location>
</feature>
<feature type="transmembrane region" description="Helical" evidence="1">
    <location>
        <begin position="248"/>
        <end position="268"/>
    </location>
</feature>
<dbReference type="EMBL" id="JBBNPS010000019">
    <property type="protein sequence ID" value="MEQ3353991.1"/>
    <property type="molecule type" value="Genomic_DNA"/>
</dbReference>
<accession>A0ABV1J714</accession>
<reference evidence="2 3" key="1">
    <citation type="submission" date="2024-04" db="EMBL/GenBank/DDBJ databases">
        <title>Human intestinal bacterial collection.</title>
        <authorList>
            <person name="Pauvert C."/>
            <person name="Hitch T.C.A."/>
            <person name="Clavel T."/>
        </authorList>
    </citation>
    <scope>NUCLEOTIDE SEQUENCE [LARGE SCALE GENOMIC DNA]</scope>
    <source>
        <strain evidence="2 3">CLA-SR-H026</strain>
    </source>
</reference>
<gene>
    <name evidence="2" type="ORF">AAA081_06765</name>
</gene>
<evidence type="ECO:0000256" key="1">
    <source>
        <dbReference type="SAM" id="Phobius"/>
    </source>
</evidence>
<keyword evidence="1" id="KW-1133">Transmembrane helix</keyword>
<evidence type="ECO:0000313" key="2">
    <source>
        <dbReference type="EMBL" id="MEQ3353991.1"/>
    </source>
</evidence>
<keyword evidence="3" id="KW-1185">Reference proteome</keyword>
<name>A0ABV1J714_9FIRM</name>
<evidence type="ECO:0000313" key="3">
    <source>
        <dbReference type="Proteomes" id="UP001481872"/>
    </source>
</evidence>
<feature type="transmembrane region" description="Helical" evidence="1">
    <location>
        <begin position="32"/>
        <end position="52"/>
    </location>
</feature>
<proteinExistence type="predicted"/>
<dbReference type="Proteomes" id="UP001481872">
    <property type="component" value="Unassembled WGS sequence"/>
</dbReference>